<dbReference type="FunFam" id="3.30.200.20:FF:000494">
    <property type="entry name" value="serine/threonine-protein kinase WNK2 isoform X2"/>
    <property type="match status" value="1"/>
</dbReference>
<keyword evidence="5" id="KW-0723">Serine/threonine-protein kinase</keyword>
<dbReference type="InterPro" id="IPR008271">
    <property type="entry name" value="Ser/Thr_kinase_AS"/>
</dbReference>
<feature type="non-terminal residue" evidence="16">
    <location>
        <position position="1"/>
    </location>
</feature>
<organism evidence="16 17">
    <name type="scientific">Anas platyrhynchos</name>
    <name type="common">Mallard</name>
    <name type="synonym">Anas boschas</name>
    <dbReference type="NCBI Taxonomy" id="8839"/>
    <lineage>
        <taxon>Eukaryota</taxon>
        <taxon>Metazoa</taxon>
        <taxon>Chordata</taxon>
        <taxon>Craniata</taxon>
        <taxon>Vertebrata</taxon>
        <taxon>Euteleostomi</taxon>
        <taxon>Archelosauria</taxon>
        <taxon>Archosauria</taxon>
        <taxon>Dinosauria</taxon>
        <taxon>Saurischia</taxon>
        <taxon>Theropoda</taxon>
        <taxon>Coelurosauria</taxon>
        <taxon>Aves</taxon>
        <taxon>Neognathae</taxon>
        <taxon>Galloanserae</taxon>
        <taxon>Anseriformes</taxon>
        <taxon>Anatidae</taxon>
        <taxon>Anatinae</taxon>
        <taxon>Anas</taxon>
    </lineage>
</organism>
<feature type="region of interest" description="Disordered" evidence="14">
    <location>
        <begin position="923"/>
        <end position="969"/>
    </location>
</feature>
<keyword evidence="17" id="KW-1185">Reference proteome</keyword>
<keyword evidence="7" id="KW-0808">Transferase</keyword>
<dbReference type="Proteomes" id="UP000296049">
    <property type="component" value="Unassembled WGS sequence"/>
</dbReference>
<evidence type="ECO:0000256" key="11">
    <source>
        <dbReference type="ARBA" id="ARBA00047899"/>
    </source>
</evidence>
<feature type="compositionally biased region" description="Polar residues" evidence="14">
    <location>
        <begin position="381"/>
        <end position="391"/>
    </location>
</feature>
<feature type="region of interest" description="Disordered" evidence="14">
    <location>
        <begin position="1119"/>
        <end position="1139"/>
    </location>
</feature>
<feature type="region of interest" description="Disordered" evidence="14">
    <location>
        <begin position="1518"/>
        <end position="1543"/>
    </location>
</feature>
<comment type="catalytic activity">
    <reaction evidence="12">
        <text>L-seryl-[protein] + ATP = O-phospho-L-seryl-[protein] + ADP + H(+)</text>
        <dbReference type="Rhea" id="RHEA:17989"/>
        <dbReference type="Rhea" id="RHEA-COMP:9863"/>
        <dbReference type="Rhea" id="RHEA-COMP:11604"/>
        <dbReference type="ChEBI" id="CHEBI:15378"/>
        <dbReference type="ChEBI" id="CHEBI:29999"/>
        <dbReference type="ChEBI" id="CHEBI:30616"/>
        <dbReference type="ChEBI" id="CHEBI:83421"/>
        <dbReference type="ChEBI" id="CHEBI:456216"/>
        <dbReference type="EC" id="2.7.11.1"/>
    </reaction>
</comment>
<evidence type="ECO:0000256" key="3">
    <source>
        <dbReference type="ARBA" id="ARBA00012513"/>
    </source>
</evidence>
<evidence type="ECO:0000256" key="10">
    <source>
        <dbReference type="ARBA" id="ARBA00022840"/>
    </source>
</evidence>
<reference evidence="17" key="1">
    <citation type="journal article" date="2013" name="Nat. Genet.">
        <title>The duck genome and transcriptome provide insight into an avian influenza virus reservoir species.</title>
        <authorList>
            <person name="Huang Y."/>
            <person name="Li Y."/>
            <person name="Burt D.W."/>
            <person name="Chen H."/>
            <person name="Zhang Y."/>
            <person name="Qian W."/>
            <person name="Kim H."/>
            <person name="Gan S."/>
            <person name="Zhao Y."/>
            <person name="Li J."/>
            <person name="Yi K."/>
            <person name="Feng H."/>
            <person name="Zhu P."/>
            <person name="Li B."/>
            <person name="Liu Q."/>
            <person name="Fairley S."/>
            <person name="Magor K.E."/>
            <person name="Du Z."/>
            <person name="Hu X."/>
            <person name="Goodman L."/>
            <person name="Tafer H."/>
            <person name="Vignal A."/>
            <person name="Lee T."/>
            <person name="Kim K.W."/>
            <person name="Sheng Z."/>
            <person name="An Y."/>
            <person name="Searle S."/>
            <person name="Herrero J."/>
            <person name="Groenen M.A."/>
            <person name="Crooijmans R.P."/>
            <person name="Faraut T."/>
            <person name="Cai Q."/>
            <person name="Webster R.G."/>
            <person name="Aldridge J.R."/>
            <person name="Warren W.C."/>
            <person name="Bartschat S."/>
            <person name="Kehr S."/>
            <person name="Marz M."/>
            <person name="Stadler P.F."/>
            <person name="Smith J."/>
            <person name="Kraus R.H."/>
            <person name="Zhao Y."/>
            <person name="Ren L."/>
            <person name="Fei J."/>
            <person name="Morisson M."/>
            <person name="Kaiser P."/>
            <person name="Griffin D.K."/>
            <person name="Rao M."/>
            <person name="Pitel F."/>
            <person name="Wang J."/>
            <person name="Li N."/>
        </authorList>
    </citation>
    <scope>NUCLEOTIDE SEQUENCE [LARGE SCALE GENOMIC DNA]</scope>
</reference>
<proteinExistence type="predicted"/>
<dbReference type="Gene3D" id="3.10.20.90">
    <property type="entry name" value="Phosphatidylinositol 3-kinase Catalytic Subunit, Chain A, domain 1"/>
    <property type="match status" value="2"/>
</dbReference>
<evidence type="ECO:0000313" key="17">
    <source>
        <dbReference type="Proteomes" id="UP000296049"/>
    </source>
</evidence>
<feature type="region of interest" description="Disordered" evidence="14">
    <location>
        <begin position="1942"/>
        <end position="1968"/>
    </location>
</feature>
<dbReference type="Gene3D" id="3.30.200.20">
    <property type="entry name" value="Phosphorylase Kinase, domain 1"/>
    <property type="match status" value="1"/>
</dbReference>
<evidence type="ECO:0000256" key="7">
    <source>
        <dbReference type="ARBA" id="ARBA00022679"/>
    </source>
</evidence>
<feature type="region of interest" description="Disordered" evidence="14">
    <location>
        <begin position="1055"/>
        <end position="1092"/>
    </location>
</feature>
<feature type="domain" description="Protein kinase" evidence="15">
    <location>
        <begin position="1"/>
        <end position="226"/>
    </location>
</feature>
<evidence type="ECO:0000256" key="4">
    <source>
        <dbReference type="ARBA" id="ARBA00022490"/>
    </source>
</evidence>
<keyword evidence="8" id="KW-0547">Nucleotide-binding</keyword>
<gene>
    <name evidence="16" type="ORF">Anapl_15828</name>
</gene>
<dbReference type="PROSITE" id="PS00108">
    <property type="entry name" value="PROTEIN_KINASE_ST"/>
    <property type="match status" value="1"/>
</dbReference>
<comment type="subcellular location">
    <subcellularLocation>
        <location evidence="2">Cytoplasm</location>
    </subcellularLocation>
</comment>
<feature type="non-terminal residue" evidence="16">
    <location>
        <position position="1968"/>
    </location>
</feature>
<dbReference type="Gene3D" id="1.10.510.10">
    <property type="entry name" value="Transferase(Phosphotransferase) domain 1"/>
    <property type="match status" value="1"/>
</dbReference>
<evidence type="ECO:0000313" key="16">
    <source>
        <dbReference type="EMBL" id="EOB03537.1"/>
    </source>
</evidence>
<keyword evidence="4" id="KW-0963">Cytoplasm</keyword>
<dbReference type="Pfam" id="PF00069">
    <property type="entry name" value="Pkinase"/>
    <property type="match status" value="1"/>
</dbReference>
<keyword evidence="6" id="KW-0597">Phosphoprotein</keyword>
<dbReference type="Pfam" id="PF24889">
    <property type="entry name" value="CCTL2_WNK"/>
    <property type="match status" value="1"/>
</dbReference>
<dbReference type="InterPro" id="IPR050588">
    <property type="entry name" value="WNK_Ser-Thr_kinase"/>
</dbReference>
<dbReference type="FunFam" id="3.10.20.90:FF:000012">
    <property type="entry name" value="Serine/threonine-protein kinase WNK1 isoform 2"/>
    <property type="match status" value="1"/>
</dbReference>
<dbReference type="SMART" id="SM00220">
    <property type="entry name" value="S_TKc"/>
    <property type="match status" value="1"/>
</dbReference>
<name>R0K1P5_ANAPL</name>
<dbReference type="PROSITE" id="PS50011">
    <property type="entry name" value="PROTEIN_KINASE_DOM"/>
    <property type="match status" value="1"/>
</dbReference>
<feature type="compositionally biased region" description="Basic and acidic residues" evidence="14">
    <location>
        <begin position="1779"/>
        <end position="1789"/>
    </location>
</feature>
<dbReference type="GO" id="GO:0004674">
    <property type="term" value="F:protein serine/threonine kinase activity"/>
    <property type="evidence" value="ECO:0007669"/>
    <property type="project" value="UniProtKB-KW"/>
</dbReference>
<evidence type="ECO:0000256" key="12">
    <source>
        <dbReference type="ARBA" id="ARBA00048679"/>
    </source>
</evidence>
<dbReference type="InterPro" id="IPR011009">
    <property type="entry name" value="Kinase-like_dom_sf"/>
</dbReference>
<evidence type="ECO:0000256" key="5">
    <source>
        <dbReference type="ARBA" id="ARBA00022527"/>
    </source>
</evidence>
<evidence type="ECO:0000256" key="14">
    <source>
        <dbReference type="SAM" id="MobiDB-lite"/>
    </source>
</evidence>
<evidence type="ECO:0000256" key="6">
    <source>
        <dbReference type="ARBA" id="ARBA00022553"/>
    </source>
</evidence>
<feature type="coiled-coil region" evidence="13">
    <location>
        <begin position="1694"/>
        <end position="1721"/>
    </location>
</feature>
<dbReference type="SUPFAM" id="SSF56112">
    <property type="entry name" value="Protein kinase-like (PK-like)"/>
    <property type="match status" value="1"/>
</dbReference>
<feature type="compositionally biased region" description="Low complexity" evidence="14">
    <location>
        <begin position="1757"/>
        <end position="1778"/>
    </location>
</feature>
<dbReference type="PANTHER" id="PTHR13902">
    <property type="entry name" value="SERINE/THREONINE-PROTEIN KINASE WNK WITH NO LYSINE -RELATED"/>
    <property type="match status" value="1"/>
</dbReference>
<feature type="compositionally biased region" description="Basic residues" evidence="14">
    <location>
        <begin position="1744"/>
        <end position="1756"/>
    </location>
</feature>
<dbReference type="EC" id="2.7.11.1" evidence="3"/>
<feature type="compositionally biased region" description="Low complexity" evidence="14">
    <location>
        <begin position="1798"/>
        <end position="1808"/>
    </location>
</feature>
<comment type="cofactor">
    <cofactor evidence="1">
        <name>Mg(2+)</name>
        <dbReference type="ChEBI" id="CHEBI:18420"/>
    </cofactor>
</comment>
<evidence type="ECO:0000256" key="8">
    <source>
        <dbReference type="ARBA" id="ARBA00022741"/>
    </source>
</evidence>
<evidence type="ECO:0000256" key="9">
    <source>
        <dbReference type="ARBA" id="ARBA00022777"/>
    </source>
</evidence>
<evidence type="ECO:0000256" key="1">
    <source>
        <dbReference type="ARBA" id="ARBA00001946"/>
    </source>
</evidence>
<feature type="region of interest" description="Disordered" evidence="14">
    <location>
        <begin position="1730"/>
        <end position="1813"/>
    </location>
</feature>
<keyword evidence="13" id="KW-0175">Coiled coil</keyword>
<dbReference type="GO" id="GO:0005524">
    <property type="term" value="F:ATP binding"/>
    <property type="evidence" value="ECO:0007669"/>
    <property type="project" value="UniProtKB-KW"/>
</dbReference>
<evidence type="ECO:0000256" key="2">
    <source>
        <dbReference type="ARBA" id="ARBA00004496"/>
    </source>
</evidence>
<dbReference type="Pfam" id="PF12202">
    <property type="entry name" value="OSR1_C"/>
    <property type="match status" value="1"/>
</dbReference>
<comment type="catalytic activity">
    <reaction evidence="11">
        <text>L-threonyl-[protein] + ATP = O-phospho-L-threonyl-[protein] + ADP + H(+)</text>
        <dbReference type="Rhea" id="RHEA:46608"/>
        <dbReference type="Rhea" id="RHEA-COMP:11060"/>
        <dbReference type="Rhea" id="RHEA-COMP:11605"/>
        <dbReference type="ChEBI" id="CHEBI:15378"/>
        <dbReference type="ChEBI" id="CHEBI:30013"/>
        <dbReference type="ChEBI" id="CHEBI:30616"/>
        <dbReference type="ChEBI" id="CHEBI:61977"/>
        <dbReference type="ChEBI" id="CHEBI:456216"/>
        <dbReference type="EC" id="2.7.11.1"/>
    </reaction>
</comment>
<dbReference type="FunFam" id="1.10.510.10:FF:000006">
    <property type="entry name" value="Serine/threonine-protein kinase WNK1 isoform 2"/>
    <property type="match status" value="1"/>
</dbReference>
<feature type="compositionally biased region" description="Low complexity" evidence="14">
    <location>
        <begin position="392"/>
        <end position="402"/>
    </location>
</feature>
<sequence>DRKLTKVERQRFKEEAEMLKGLQHPNIVRFYDFWESCVKGKRCIVLVTELMTSGTLKTYLKRFKVMKPKVLRSWCRQILKGLLFLHTRTPPIIHRDLKCDNIFITGPTGSVKIGDLGLATLKRASFAKSVIGTPEFMAPEMYEEHYDESVDVYAFGMCMLEMATSEYPYSECQNAAQIYRKVTCGIKPASFEKVTDPEIKEIIGECICKNKEERYEIKDLLSHAFFAEDTGVRVELAEEDHGRKSSIALRLWVEDPKKLKGKPKDNGAIEFTFDLEKETPDDVAQEMIDSGFFHENDLKIVAKSIRDRVALILWRRERIWPRIQSEERRDSECLEKLKTPQAQQVQVTYLSHTGHHILSESEEPEADQHPFQQNLPTSVTSVASDSTFDSGQGSTVYSDSQSSQQSVIYSSLPDSVPPAIQRVYSPPLSESQALPHSLQQLGHYQQPSGPALPVVQAPPAVVPQRPQHYQEPAMTFPVVQPTTVASLQLGQSQPVLASQQQPISQQTPLQQVLASQPVCPIQPATHLLPQYQPQTSQVAASSTPLKPLQISTVPQLPPVAPSQIPQFPVIPAITPLAGLDNLPPNLSDIPAANVPPIPAPSQYFAPAVILPSLPMNPTLPMAPNSPALPMQAVNLPHTTVASLVLPCQTIVPNMSAATIPLLAVAPPGVSALPPHHAVSQLSQQQMYQTTFQQIIQSEAPSPHHTQSTQAVSQPQQPPPPQSLQPSIIHPSEQTLPAAGAVVPSTKKPSFFCIFLSPLFLIPTSSVPLEKYTMYLKGEYSVLNCTTQRTVMQNNNIVSKVITGHTQYALETAAQVPVLPVQPSIVMSPPLQLQPELLPPRVTPESISQIHGSLATASPPVPIDHCLPLQPSGLLQLQPDLSQPLGQQLPAPSSAVQAVTETSQEEQAIQDKLQTLSQSCESYMSPDVASGKEMSDSFEGAIGSGKQEGKSSKKHKKSTRARSRQEKSSRPKLTILNAKIIIVNLGLQVCNTGDKMVECQLETHNHKMVTFKFDLDGDAPEEIATYMVENEFILQSEKETFIEQMKDIIDKAEDMLSEDTEGERSSDQGTSPQQDTDRLEMNEEKRQSQMKTPVYQQNVLHTGKRWFIICPVVENATTDAPEFSPPVPQSTQQSEGPGKLCRGRFTQYSSSEVELMFVFFLDLEQSDDQQVSSAVMDVPGVLACQQLPLQASVCDSPVGASPSLAQIPAAASSAGLQSQAEFSAPAPPGSAPNILEQTAANGELCPLPVLSDAVVLERQPASQIPHLPEASQPGMVQHSFVNQVFPAAVASDSLSLAGSQLQSPTQVSVAASQQHVMLPQTQPITCTGVGISLLQQQQPCTVESDGEGPPRVDFVDNTIKSLDEKLRNLLYQEYVPTSSASAGTPDTCVPLEQADSEFNLPPFTEDQVPKLVLDLREPGCNVADTGQEVKAAEAQVASLVPPEISPYPVLVSPVMTLPFIPLNPAGMNSSKAEVAPTSPSIAKQMETSKRNENAKTTTSSTHTDNVMQISTADGVINNLQRDDSLDSGSYGKQAETHDSGTPAKTIGRFSVISTQDELTLAAPHCLRFSAPPDVYLDELPSSPDLKTAVRRVQTASSVDVLCDQGSSDSADEPFHRQAAAAAAAQLSPPSSSAATDLIKKAAAFLQRSGKASSQGLDSPNGQGTKIPTINITSFHSQSSYMSSDNDSEFEDADMKKELQNLREKHMKEIAELQTQQKNEIEALYIRLGKPLPPNMGFLHSAPPSSRRRRTSKNKLKGGKLLNPLVQQLRSGTSSTSNLSDSKDSPHKETTKAQSGSPETTAVTSSASATFGKSVQTQQPCSVKASLSSDICSGLGPEGGDVNASSGQGWTVFHQTSERVTYKSSSKPRTRFLSGPVSLSIWSTLKRLCLGKDHSSRSSTNSLVTCPEPLPQSTLQVQANNSNNKKGTFTDDLHKLVDQWTSKTVGAAQAKPSLNQLKQNQKRQDMEPKA</sequence>
<dbReference type="InterPro" id="IPR056865">
    <property type="entry name" value="CCTL2_WNK"/>
</dbReference>
<keyword evidence="10" id="KW-0067">ATP-binding</keyword>
<dbReference type="EMBL" id="KB742849">
    <property type="protein sequence ID" value="EOB03537.1"/>
    <property type="molecule type" value="Genomic_DNA"/>
</dbReference>
<evidence type="ECO:0000256" key="13">
    <source>
        <dbReference type="SAM" id="Coils"/>
    </source>
</evidence>
<feature type="region of interest" description="Disordered" evidence="14">
    <location>
        <begin position="381"/>
        <end position="402"/>
    </location>
</feature>
<dbReference type="InterPro" id="IPR024678">
    <property type="entry name" value="Kinase_OSR1/WNK_CCT"/>
</dbReference>
<accession>R0K1P5</accession>
<protein>
    <recommendedName>
        <fullName evidence="3">non-specific serine/threonine protein kinase</fullName>
        <ecNumber evidence="3">2.7.11.1</ecNumber>
    </recommendedName>
</protein>
<feature type="region of interest" description="Disordered" evidence="14">
    <location>
        <begin position="699"/>
        <end position="727"/>
    </location>
</feature>
<dbReference type="FunFam" id="3.10.20.90:FF:000007">
    <property type="entry name" value="Serine/threonine-protein kinase WNK1 isoform 1"/>
    <property type="match status" value="1"/>
</dbReference>
<feature type="compositionally biased region" description="Basic and acidic residues" evidence="14">
    <location>
        <begin position="1074"/>
        <end position="1086"/>
    </location>
</feature>
<feature type="compositionally biased region" description="Basic residues" evidence="14">
    <location>
        <begin position="951"/>
        <end position="961"/>
    </location>
</feature>
<dbReference type="InterPro" id="IPR000719">
    <property type="entry name" value="Prot_kinase_dom"/>
</dbReference>
<evidence type="ECO:0000259" key="15">
    <source>
        <dbReference type="PROSITE" id="PS50011"/>
    </source>
</evidence>
<dbReference type="GO" id="GO:0005737">
    <property type="term" value="C:cytoplasm"/>
    <property type="evidence" value="ECO:0007669"/>
    <property type="project" value="UniProtKB-SubCell"/>
</dbReference>
<keyword evidence="9 16" id="KW-0418">Kinase</keyword>